<evidence type="ECO:0000313" key="1">
    <source>
        <dbReference type="EMBL" id="APU03189.1"/>
    </source>
</evidence>
<sequence length="96" mass="10585">MSGAASTASLHELHRKLADQMLSTLKRDIEDDVPTDAATMSVIKGFLKDNNITCDPADRDSTSKLAEQFKEQARIREERKQQALALVKAEDIPTGT</sequence>
<gene>
    <name evidence="1" type="ORF">phiAp1_48</name>
</gene>
<dbReference type="InterPro" id="IPR024345">
    <property type="entry name" value="DNA_matur_Phage_T7-like"/>
</dbReference>
<dbReference type="EMBL" id="KY117485">
    <property type="protein sequence ID" value="APU03189.1"/>
    <property type="molecule type" value="Genomic_DNA"/>
</dbReference>
<accession>A0A1L7DS64</accession>
<dbReference type="Pfam" id="PF11123">
    <property type="entry name" value="DNA_Packaging_2"/>
    <property type="match status" value="1"/>
</dbReference>
<evidence type="ECO:0000313" key="2">
    <source>
        <dbReference type="Proteomes" id="UP000221958"/>
    </source>
</evidence>
<proteinExistence type="predicted"/>
<name>A0A1L7DS64_9CAUD</name>
<organism evidence="1 2">
    <name type="scientific">Ralstonia phage phiAp1</name>
    <dbReference type="NCBI Taxonomy" id="2783867"/>
    <lineage>
        <taxon>Viruses</taxon>
        <taxon>Duplodnaviria</taxon>
        <taxon>Heunggongvirae</taxon>
        <taxon>Uroviricota</taxon>
        <taxon>Caudoviricetes</taxon>
        <taxon>Autographivirales</taxon>
        <taxon>Autoscriptoviridae</taxon>
        <taxon>Ayakvirus</taxon>
        <taxon>Ayakvirus Ap1</taxon>
    </lineage>
</organism>
<dbReference type="Proteomes" id="UP000221958">
    <property type="component" value="Segment"/>
</dbReference>
<protein>
    <submittedName>
        <fullName evidence="1">TerS subunit</fullName>
    </submittedName>
</protein>
<keyword evidence="2" id="KW-1185">Reference proteome</keyword>
<reference evidence="2" key="1">
    <citation type="submission" date="2016-11" db="EMBL/GenBank/DDBJ databases">
        <authorList>
            <person name="Xavier A.S."/>
            <person name="Silva F.P."/>
            <person name="Vidigal P.M.P."/>
            <person name="Lima T.T.M."/>
            <person name="Souza F.O."/>
            <person name="Alfenas-Zerbini P."/>
        </authorList>
    </citation>
    <scope>NUCLEOTIDE SEQUENCE [LARGE SCALE GENOMIC DNA]</scope>
</reference>